<dbReference type="AlphaFoldDB" id="A0AAV5J2P6"/>
<protein>
    <submittedName>
        <fullName evidence="2">Uncharacterized protein</fullName>
    </submittedName>
</protein>
<accession>A0AAV5J2P6</accession>
<reference evidence="2 3" key="1">
    <citation type="journal article" date="2021" name="Commun. Biol.">
        <title>The genome of Shorea leprosula (Dipterocarpaceae) highlights the ecological relevance of drought in aseasonal tropical rainforests.</title>
        <authorList>
            <person name="Ng K.K.S."/>
            <person name="Kobayashi M.J."/>
            <person name="Fawcett J.A."/>
            <person name="Hatakeyama M."/>
            <person name="Paape T."/>
            <person name="Ng C.H."/>
            <person name="Ang C.C."/>
            <person name="Tnah L.H."/>
            <person name="Lee C.T."/>
            <person name="Nishiyama T."/>
            <person name="Sese J."/>
            <person name="O'Brien M.J."/>
            <person name="Copetti D."/>
            <person name="Mohd Noor M.I."/>
            <person name="Ong R.C."/>
            <person name="Putra M."/>
            <person name="Sireger I.Z."/>
            <person name="Indrioko S."/>
            <person name="Kosugi Y."/>
            <person name="Izuno A."/>
            <person name="Isagi Y."/>
            <person name="Lee S.L."/>
            <person name="Shimizu K.K."/>
        </authorList>
    </citation>
    <scope>NUCLEOTIDE SEQUENCE [LARGE SCALE GENOMIC DNA]</scope>
    <source>
        <strain evidence="2">214</strain>
    </source>
</reference>
<gene>
    <name evidence="2" type="ORF">SLEP1_g18241</name>
</gene>
<evidence type="ECO:0000313" key="2">
    <source>
        <dbReference type="EMBL" id="GKV06341.1"/>
    </source>
</evidence>
<evidence type="ECO:0000313" key="3">
    <source>
        <dbReference type="Proteomes" id="UP001054252"/>
    </source>
</evidence>
<keyword evidence="1" id="KW-0472">Membrane</keyword>
<dbReference type="EMBL" id="BPVZ01000025">
    <property type="protein sequence ID" value="GKV06341.1"/>
    <property type="molecule type" value="Genomic_DNA"/>
</dbReference>
<comment type="caution">
    <text evidence="2">The sequence shown here is derived from an EMBL/GenBank/DDBJ whole genome shotgun (WGS) entry which is preliminary data.</text>
</comment>
<sequence>MTQRVKKKDDKAYKGEYEPVGYEKHCKGEAISCFCSSFLPLHRTRKPSPTPPLGKKKSKFQICSTLLFLPCPPVLLGTKFWAFFRLPPASPPARSGSAVGKLWFSTILPP</sequence>
<evidence type="ECO:0000256" key="1">
    <source>
        <dbReference type="SAM" id="Phobius"/>
    </source>
</evidence>
<organism evidence="2 3">
    <name type="scientific">Rubroshorea leprosula</name>
    <dbReference type="NCBI Taxonomy" id="152421"/>
    <lineage>
        <taxon>Eukaryota</taxon>
        <taxon>Viridiplantae</taxon>
        <taxon>Streptophyta</taxon>
        <taxon>Embryophyta</taxon>
        <taxon>Tracheophyta</taxon>
        <taxon>Spermatophyta</taxon>
        <taxon>Magnoliopsida</taxon>
        <taxon>eudicotyledons</taxon>
        <taxon>Gunneridae</taxon>
        <taxon>Pentapetalae</taxon>
        <taxon>rosids</taxon>
        <taxon>malvids</taxon>
        <taxon>Malvales</taxon>
        <taxon>Dipterocarpaceae</taxon>
        <taxon>Rubroshorea</taxon>
    </lineage>
</organism>
<keyword evidence="1" id="KW-0812">Transmembrane</keyword>
<keyword evidence="1" id="KW-1133">Transmembrane helix</keyword>
<proteinExistence type="predicted"/>
<feature type="transmembrane region" description="Helical" evidence="1">
    <location>
        <begin position="65"/>
        <end position="84"/>
    </location>
</feature>
<keyword evidence="3" id="KW-1185">Reference proteome</keyword>
<name>A0AAV5J2P6_9ROSI</name>
<dbReference type="Proteomes" id="UP001054252">
    <property type="component" value="Unassembled WGS sequence"/>
</dbReference>